<sequence>MEVGQVAFHNSKNVRTIKVEKKNNAIVNRLNKTKRETFPCFQSEREERDRLERAEQKVKQKIEKEKEKQDALKKEEDAQLRSYSSLMQGQMHSNQDDGEDSDDFM</sequence>
<name>A0A2L2YU76_PARTP</name>
<proteinExistence type="evidence at transcript level"/>
<dbReference type="EMBL" id="IAAA01050377">
    <property type="protein sequence ID" value="LAA11691.1"/>
    <property type="molecule type" value="mRNA"/>
</dbReference>
<evidence type="ECO:0000256" key="1">
    <source>
        <dbReference type="SAM" id="MobiDB-lite"/>
    </source>
</evidence>
<evidence type="ECO:0000313" key="2">
    <source>
        <dbReference type="EMBL" id="LAA11691.1"/>
    </source>
</evidence>
<feature type="compositionally biased region" description="Polar residues" evidence="1">
    <location>
        <begin position="81"/>
        <end position="93"/>
    </location>
</feature>
<feature type="compositionally biased region" description="Acidic residues" evidence="1">
    <location>
        <begin position="96"/>
        <end position="105"/>
    </location>
</feature>
<organism evidence="2">
    <name type="scientific">Parasteatoda tepidariorum</name>
    <name type="common">Common house spider</name>
    <name type="synonym">Achaearanea tepidariorum</name>
    <dbReference type="NCBI Taxonomy" id="114398"/>
    <lineage>
        <taxon>Eukaryota</taxon>
        <taxon>Metazoa</taxon>
        <taxon>Ecdysozoa</taxon>
        <taxon>Arthropoda</taxon>
        <taxon>Chelicerata</taxon>
        <taxon>Arachnida</taxon>
        <taxon>Araneae</taxon>
        <taxon>Araneomorphae</taxon>
        <taxon>Entelegynae</taxon>
        <taxon>Araneoidea</taxon>
        <taxon>Theridiidae</taxon>
        <taxon>Parasteatoda</taxon>
    </lineage>
</organism>
<dbReference type="OrthoDB" id="200398at2759"/>
<feature type="compositionally biased region" description="Basic and acidic residues" evidence="1">
    <location>
        <begin position="60"/>
        <end position="79"/>
    </location>
</feature>
<accession>A0A2L2YU76</accession>
<dbReference type="InterPro" id="IPR039730">
    <property type="entry name" value="Jlp2/Ccd25"/>
</dbReference>
<feature type="region of interest" description="Disordered" evidence="1">
    <location>
        <begin position="60"/>
        <end position="105"/>
    </location>
</feature>
<dbReference type="AlphaFoldDB" id="A0A2L2YU76"/>
<dbReference type="PANTHER" id="PTHR13049:SF2">
    <property type="entry name" value="COILED-COIL DOMAIN-CONTAINING PROTEIN 25"/>
    <property type="match status" value="1"/>
</dbReference>
<protein>
    <submittedName>
        <fullName evidence="2">Coiled-coil domain-containing protein 25</fullName>
    </submittedName>
</protein>
<dbReference type="PANTHER" id="PTHR13049">
    <property type="entry name" value="DUF814-RELATED"/>
    <property type="match status" value="1"/>
</dbReference>
<reference evidence="2" key="1">
    <citation type="journal article" date="2016" name="Mol. Ecol. Resour.">
        <title>Evaluation of the impact of RNA preservation methods of spiders for de novo transcriptome assembly.</title>
        <authorList>
            <person name="Kono N."/>
            <person name="Nakamura H."/>
            <person name="Ito Y."/>
            <person name="Tomita M."/>
            <person name="Arakawa K."/>
        </authorList>
    </citation>
    <scope>NUCLEOTIDE SEQUENCE</scope>
    <source>
        <tissue evidence="2">Whole body</tissue>
    </source>
</reference>